<gene>
    <name evidence="7" type="ORF">ASPSYDRAFT_83156</name>
</gene>
<dbReference type="GeneID" id="63767276"/>
<dbReference type="PANTHER" id="PTHR46072:SF11">
    <property type="entry name" value="AMIDASE-RELATED"/>
    <property type="match status" value="1"/>
</dbReference>
<feature type="domain" description="Amidase" evidence="6">
    <location>
        <begin position="80"/>
        <end position="525"/>
    </location>
</feature>
<feature type="active site" description="Acyl-ester intermediate" evidence="5">
    <location>
        <position position="235"/>
    </location>
</feature>
<evidence type="ECO:0000313" key="7">
    <source>
        <dbReference type="EMBL" id="OJJ52429.1"/>
    </source>
</evidence>
<dbReference type="Proteomes" id="UP000184356">
    <property type="component" value="Unassembled WGS sequence"/>
</dbReference>
<feature type="active site" description="Charge relay system" evidence="5">
    <location>
        <position position="211"/>
    </location>
</feature>
<dbReference type="InterPro" id="IPR023631">
    <property type="entry name" value="Amidase_dom"/>
</dbReference>
<dbReference type="EMBL" id="KV878602">
    <property type="protein sequence ID" value="OJJ52429.1"/>
    <property type="molecule type" value="Genomic_DNA"/>
</dbReference>
<dbReference type="STRING" id="1036612.A0A1L9SZ34"/>
<feature type="active site" description="Charge relay system" evidence="5">
    <location>
        <position position="136"/>
    </location>
</feature>
<evidence type="ECO:0000256" key="3">
    <source>
        <dbReference type="ARBA" id="ARBA00012922"/>
    </source>
</evidence>
<proteinExistence type="inferred from homology"/>
<protein>
    <recommendedName>
        <fullName evidence="3">amidase</fullName>
        <ecNumber evidence="3">3.5.1.4</ecNumber>
    </recommendedName>
</protein>
<comment type="catalytic activity">
    <reaction evidence="1">
        <text>a monocarboxylic acid amide + H2O = a monocarboxylate + NH4(+)</text>
        <dbReference type="Rhea" id="RHEA:12020"/>
        <dbReference type="ChEBI" id="CHEBI:15377"/>
        <dbReference type="ChEBI" id="CHEBI:28938"/>
        <dbReference type="ChEBI" id="CHEBI:35757"/>
        <dbReference type="ChEBI" id="CHEBI:83628"/>
        <dbReference type="EC" id="3.5.1.4"/>
    </reaction>
</comment>
<dbReference type="InterPro" id="IPR036928">
    <property type="entry name" value="AS_sf"/>
</dbReference>
<comment type="similarity">
    <text evidence="2">Belongs to the amidase family.</text>
</comment>
<dbReference type="RefSeq" id="XP_040696235.1">
    <property type="nucleotide sequence ID" value="XM_040851203.1"/>
</dbReference>
<name>A0A1L9SZ34_9EURO</name>
<sequence>MGSTNGSWEAISKAKCESLRASIPAQWIIPQEIMPPQTQADVTTFPSKSGWFTKRELTILSTDALKILRQLSSGAWTSEEVTQVFCKAAAAAHQLTNCLSEVFFDEAIARARECDSYLRTHGKPMGPFHGLPISIKDNFNIAGKDSTIGIASLANKPAAHNSAIIDIILESGAVLYVKTNVPTAVMLGETVNNVFGRTLNPLNRNLTPGGSSGGESALIAFGASRIGLGSDIGGSLRIPAACTGIFTIRPSAGRFPHYGARSGLTGQEAVMSVNGPLARTLEEVIFYSKTIINQQPWLRDPKCLPIPWRPVERKKYLKLAVFRNDGIVTPTPPVARALSETVSKLRAAGHEIVEWDPAEHKEANSLLRRLFVADGAKSIRGLLEPTNEPFRPEMQSYEDSAERGVHEMWKIQATRSELQKRYLDRWQAIEGLDGLICPISPWCAPEHGKYIYGAYTGVYNLLDYSATSFPCGINADAKADAAYRDHRPLSEMDAQVQDSYDANMADGMPVSLQLVARRLEEEKVLMMTDVVVQDLRRPGISRGSVQSNL</sequence>
<dbReference type="PANTHER" id="PTHR46072">
    <property type="entry name" value="AMIDASE-RELATED-RELATED"/>
    <property type="match status" value="1"/>
</dbReference>
<dbReference type="GO" id="GO:0004040">
    <property type="term" value="F:amidase activity"/>
    <property type="evidence" value="ECO:0007669"/>
    <property type="project" value="UniProtKB-EC"/>
</dbReference>
<evidence type="ECO:0000259" key="6">
    <source>
        <dbReference type="Pfam" id="PF01425"/>
    </source>
</evidence>
<keyword evidence="4" id="KW-0378">Hydrolase</keyword>
<dbReference type="SUPFAM" id="SSF75304">
    <property type="entry name" value="Amidase signature (AS) enzymes"/>
    <property type="match status" value="1"/>
</dbReference>
<evidence type="ECO:0000256" key="2">
    <source>
        <dbReference type="ARBA" id="ARBA00009199"/>
    </source>
</evidence>
<dbReference type="VEuPathDB" id="FungiDB:ASPSYDRAFT_83156"/>
<dbReference type="PROSITE" id="PS00571">
    <property type="entry name" value="AMIDASES"/>
    <property type="match status" value="1"/>
</dbReference>
<accession>A0A1L9SZ34</accession>
<dbReference type="Gene3D" id="3.90.1300.10">
    <property type="entry name" value="Amidase signature (AS) domain"/>
    <property type="match status" value="1"/>
</dbReference>
<evidence type="ECO:0000256" key="4">
    <source>
        <dbReference type="ARBA" id="ARBA00022801"/>
    </source>
</evidence>
<keyword evidence="8" id="KW-1185">Reference proteome</keyword>
<dbReference type="AlphaFoldDB" id="A0A1L9SZ34"/>
<dbReference type="InterPro" id="IPR020556">
    <property type="entry name" value="Amidase_CS"/>
</dbReference>
<evidence type="ECO:0000256" key="1">
    <source>
        <dbReference type="ARBA" id="ARBA00001311"/>
    </source>
</evidence>
<evidence type="ECO:0000256" key="5">
    <source>
        <dbReference type="PIRSR" id="PIRSR001221-1"/>
    </source>
</evidence>
<dbReference type="PIRSF" id="PIRSF001221">
    <property type="entry name" value="Amidase_fungi"/>
    <property type="match status" value="1"/>
</dbReference>
<dbReference type="Pfam" id="PF01425">
    <property type="entry name" value="Amidase"/>
    <property type="match status" value="1"/>
</dbReference>
<dbReference type="EC" id="3.5.1.4" evidence="3"/>
<reference evidence="8" key="1">
    <citation type="journal article" date="2017" name="Genome Biol.">
        <title>Comparative genomics reveals high biological diversity and specific adaptations in the industrially and medically important fungal genus Aspergillus.</title>
        <authorList>
            <person name="de Vries R.P."/>
            <person name="Riley R."/>
            <person name="Wiebenga A."/>
            <person name="Aguilar-Osorio G."/>
            <person name="Amillis S."/>
            <person name="Uchima C.A."/>
            <person name="Anderluh G."/>
            <person name="Asadollahi M."/>
            <person name="Askin M."/>
            <person name="Barry K."/>
            <person name="Battaglia E."/>
            <person name="Bayram O."/>
            <person name="Benocci T."/>
            <person name="Braus-Stromeyer S.A."/>
            <person name="Caldana C."/>
            <person name="Canovas D."/>
            <person name="Cerqueira G.C."/>
            <person name="Chen F."/>
            <person name="Chen W."/>
            <person name="Choi C."/>
            <person name="Clum A."/>
            <person name="Dos Santos R.A."/>
            <person name="Damasio A.R."/>
            <person name="Diallinas G."/>
            <person name="Emri T."/>
            <person name="Fekete E."/>
            <person name="Flipphi M."/>
            <person name="Freyberg S."/>
            <person name="Gallo A."/>
            <person name="Gournas C."/>
            <person name="Habgood R."/>
            <person name="Hainaut M."/>
            <person name="Harispe M.L."/>
            <person name="Henrissat B."/>
            <person name="Hilden K.S."/>
            <person name="Hope R."/>
            <person name="Hossain A."/>
            <person name="Karabika E."/>
            <person name="Karaffa L."/>
            <person name="Karanyi Z."/>
            <person name="Krasevec N."/>
            <person name="Kuo A."/>
            <person name="Kusch H."/>
            <person name="LaButti K."/>
            <person name="Lagendijk E.L."/>
            <person name="Lapidus A."/>
            <person name="Levasseur A."/>
            <person name="Lindquist E."/>
            <person name="Lipzen A."/>
            <person name="Logrieco A.F."/>
            <person name="MacCabe A."/>
            <person name="Maekelae M.R."/>
            <person name="Malavazi I."/>
            <person name="Melin P."/>
            <person name="Meyer V."/>
            <person name="Mielnichuk N."/>
            <person name="Miskei M."/>
            <person name="Molnar A.P."/>
            <person name="Mule G."/>
            <person name="Ngan C.Y."/>
            <person name="Orejas M."/>
            <person name="Orosz E."/>
            <person name="Ouedraogo J.P."/>
            <person name="Overkamp K.M."/>
            <person name="Park H.-S."/>
            <person name="Perrone G."/>
            <person name="Piumi F."/>
            <person name="Punt P.J."/>
            <person name="Ram A.F."/>
            <person name="Ramon A."/>
            <person name="Rauscher S."/>
            <person name="Record E."/>
            <person name="Riano-Pachon D.M."/>
            <person name="Robert V."/>
            <person name="Roehrig J."/>
            <person name="Ruller R."/>
            <person name="Salamov A."/>
            <person name="Salih N.S."/>
            <person name="Samson R.A."/>
            <person name="Sandor E."/>
            <person name="Sanguinetti M."/>
            <person name="Schuetze T."/>
            <person name="Sepcic K."/>
            <person name="Shelest E."/>
            <person name="Sherlock G."/>
            <person name="Sophianopoulou V."/>
            <person name="Squina F.M."/>
            <person name="Sun H."/>
            <person name="Susca A."/>
            <person name="Todd R.B."/>
            <person name="Tsang A."/>
            <person name="Unkles S.E."/>
            <person name="van de Wiele N."/>
            <person name="van Rossen-Uffink D."/>
            <person name="Oliveira J.V."/>
            <person name="Vesth T.C."/>
            <person name="Visser J."/>
            <person name="Yu J.-H."/>
            <person name="Zhou M."/>
            <person name="Andersen M.R."/>
            <person name="Archer D.B."/>
            <person name="Baker S.E."/>
            <person name="Benoit I."/>
            <person name="Brakhage A.A."/>
            <person name="Braus G.H."/>
            <person name="Fischer R."/>
            <person name="Frisvad J.C."/>
            <person name="Goldman G.H."/>
            <person name="Houbraken J."/>
            <person name="Oakley B."/>
            <person name="Pocsi I."/>
            <person name="Scazzocchio C."/>
            <person name="Seiboth B."/>
            <person name="vanKuyk P.A."/>
            <person name="Wortman J."/>
            <person name="Dyer P.S."/>
            <person name="Grigoriev I.V."/>
        </authorList>
    </citation>
    <scope>NUCLEOTIDE SEQUENCE [LARGE SCALE GENOMIC DNA]</scope>
    <source>
        <strain evidence="8">CBS 593.65</strain>
    </source>
</reference>
<dbReference type="OrthoDB" id="6428749at2759"/>
<organism evidence="7 8">
    <name type="scientific">Aspergillus sydowii CBS 593.65</name>
    <dbReference type="NCBI Taxonomy" id="1036612"/>
    <lineage>
        <taxon>Eukaryota</taxon>
        <taxon>Fungi</taxon>
        <taxon>Dikarya</taxon>
        <taxon>Ascomycota</taxon>
        <taxon>Pezizomycotina</taxon>
        <taxon>Eurotiomycetes</taxon>
        <taxon>Eurotiomycetidae</taxon>
        <taxon>Eurotiales</taxon>
        <taxon>Aspergillaceae</taxon>
        <taxon>Aspergillus</taxon>
        <taxon>Aspergillus subgen. Nidulantes</taxon>
    </lineage>
</organism>
<evidence type="ECO:0000313" key="8">
    <source>
        <dbReference type="Proteomes" id="UP000184356"/>
    </source>
</evidence>